<keyword evidence="1" id="KW-1133">Transmembrane helix</keyword>
<feature type="transmembrane region" description="Helical" evidence="1">
    <location>
        <begin position="158"/>
        <end position="180"/>
    </location>
</feature>
<dbReference type="KEGG" id="fuv:JR347_10700"/>
<dbReference type="Proteomes" id="UP000662783">
    <property type="component" value="Chromosome"/>
</dbReference>
<feature type="transmembrane region" description="Helical" evidence="1">
    <location>
        <begin position="113"/>
        <end position="138"/>
    </location>
</feature>
<name>A0A974ZZH2_9BACT</name>
<dbReference type="PANTHER" id="PTHR37305:SF1">
    <property type="entry name" value="MEMBRANE PROTEIN"/>
    <property type="match status" value="1"/>
</dbReference>
<keyword evidence="1" id="KW-0472">Membrane</keyword>
<keyword evidence="3" id="KW-1185">Reference proteome</keyword>
<feature type="transmembrane region" description="Helical" evidence="1">
    <location>
        <begin position="239"/>
        <end position="259"/>
    </location>
</feature>
<keyword evidence="1" id="KW-0812">Transmembrane</keyword>
<dbReference type="EMBL" id="CP070608">
    <property type="protein sequence ID" value="QSE96085.1"/>
    <property type="molecule type" value="Genomic_DNA"/>
</dbReference>
<evidence type="ECO:0000313" key="2">
    <source>
        <dbReference type="EMBL" id="QSE96085.1"/>
    </source>
</evidence>
<sequence length="268" mass="30807">MNIIKLVKIDLIKLTNYRAFNVLVGLYALLIISVPVSVTEFLKWLKVKGAEFDQFDPMKIPILHFPDIWQNVTYVYTFLKIFLAIVVIISVSNEFSYKTVRQNIIDGLSRTDFLISKVATILLLSISSAVLVFITTYVTGWIYTPDVSIGESLETSSFVFAYFLDLFGYLIFAFLLTVILKRSALTIFILMLYRPIELTIAGLLPEKLEFLGEYFPLNVLSRLIEIPFPRYWFQEIQDYVAWDAVAMVIVYIALFVYAVHAKLKSSDL</sequence>
<reference evidence="2" key="1">
    <citation type="submission" date="2021-02" db="EMBL/GenBank/DDBJ databases">
        <title>Fulvivirga sp. S481 isolated from sea water.</title>
        <authorList>
            <person name="Bae S.S."/>
            <person name="Baek K."/>
        </authorList>
    </citation>
    <scope>NUCLEOTIDE SEQUENCE</scope>
    <source>
        <strain evidence="2">S481</strain>
    </source>
</reference>
<proteinExistence type="predicted"/>
<organism evidence="2 3">
    <name type="scientific">Fulvivirga lutea</name>
    <dbReference type="NCBI Taxonomy" id="2810512"/>
    <lineage>
        <taxon>Bacteria</taxon>
        <taxon>Pseudomonadati</taxon>
        <taxon>Bacteroidota</taxon>
        <taxon>Cytophagia</taxon>
        <taxon>Cytophagales</taxon>
        <taxon>Fulvivirgaceae</taxon>
        <taxon>Fulvivirga</taxon>
    </lineage>
</organism>
<evidence type="ECO:0000313" key="3">
    <source>
        <dbReference type="Proteomes" id="UP000662783"/>
    </source>
</evidence>
<feature type="transmembrane region" description="Helical" evidence="1">
    <location>
        <begin position="73"/>
        <end position="92"/>
    </location>
</feature>
<protein>
    <submittedName>
        <fullName evidence="2">Uncharacterized protein</fullName>
    </submittedName>
</protein>
<dbReference type="RefSeq" id="WP_205720598.1">
    <property type="nucleotide sequence ID" value="NZ_CP070608.1"/>
</dbReference>
<dbReference type="AlphaFoldDB" id="A0A974ZZH2"/>
<dbReference type="PANTHER" id="PTHR37305">
    <property type="entry name" value="INTEGRAL MEMBRANE PROTEIN-RELATED"/>
    <property type="match status" value="1"/>
</dbReference>
<feature type="transmembrane region" description="Helical" evidence="1">
    <location>
        <begin position="20"/>
        <end position="38"/>
    </location>
</feature>
<gene>
    <name evidence="2" type="ORF">JR347_10700</name>
</gene>
<evidence type="ECO:0000256" key="1">
    <source>
        <dbReference type="SAM" id="Phobius"/>
    </source>
</evidence>
<accession>A0A974ZZH2</accession>